<dbReference type="STRING" id="762486.SAMN05444411_104113"/>
<gene>
    <name evidence="3" type="ORF">SAMN05444411_104113</name>
</gene>
<evidence type="ECO:0000313" key="3">
    <source>
        <dbReference type="EMBL" id="SDX28406.1"/>
    </source>
</evidence>
<proteinExistence type="predicted"/>
<dbReference type="CDD" id="cd17557">
    <property type="entry name" value="REC_Rcp-like"/>
    <property type="match status" value="1"/>
</dbReference>
<dbReference type="GO" id="GO:0000160">
    <property type="term" value="P:phosphorelay signal transduction system"/>
    <property type="evidence" value="ECO:0007669"/>
    <property type="project" value="InterPro"/>
</dbReference>
<dbReference type="PANTHER" id="PTHR44520:SF2">
    <property type="entry name" value="RESPONSE REGULATOR RCP1"/>
    <property type="match status" value="1"/>
</dbReference>
<name>A0A1H3AFF3_9FLAO</name>
<keyword evidence="4" id="KW-1185">Reference proteome</keyword>
<dbReference type="PROSITE" id="PS50110">
    <property type="entry name" value="RESPONSE_REGULATORY"/>
    <property type="match status" value="1"/>
</dbReference>
<dbReference type="SMART" id="SM00448">
    <property type="entry name" value="REC"/>
    <property type="match status" value="1"/>
</dbReference>
<accession>A0A1H3AFF3</accession>
<organism evidence="3 4">
    <name type="scientific">Lutibacter oricola</name>
    <dbReference type="NCBI Taxonomy" id="762486"/>
    <lineage>
        <taxon>Bacteria</taxon>
        <taxon>Pseudomonadati</taxon>
        <taxon>Bacteroidota</taxon>
        <taxon>Flavobacteriia</taxon>
        <taxon>Flavobacteriales</taxon>
        <taxon>Flavobacteriaceae</taxon>
        <taxon>Lutibacter</taxon>
    </lineage>
</organism>
<dbReference type="PANTHER" id="PTHR44520">
    <property type="entry name" value="RESPONSE REGULATOR RCP1-RELATED"/>
    <property type="match status" value="1"/>
</dbReference>
<dbReference type="Gene3D" id="3.40.50.2300">
    <property type="match status" value="1"/>
</dbReference>
<dbReference type="InterPro" id="IPR052893">
    <property type="entry name" value="TCS_response_regulator"/>
</dbReference>
<evidence type="ECO:0000313" key="4">
    <source>
        <dbReference type="Proteomes" id="UP000199595"/>
    </source>
</evidence>
<dbReference type="AlphaFoldDB" id="A0A1H3AFF3"/>
<keyword evidence="1" id="KW-0597">Phosphoprotein</keyword>
<dbReference type="Pfam" id="PF00072">
    <property type="entry name" value="Response_reg"/>
    <property type="match status" value="1"/>
</dbReference>
<sequence>MNLKKLKILLVEDDIIEVMRFKRTVAKLGQPHELKEANNGEEALKVLNEKTFLPNIILLDLNMPKLNGFEVLEIVKSDDRLRYIPVVILTTSSNKNDEIECYNKGAAGYLVKPLKLNDYAKLIENVLEYWKSNELIN</sequence>
<dbReference type="InterPro" id="IPR001789">
    <property type="entry name" value="Sig_transdc_resp-reg_receiver"/>
</dbReference>
<evidence type="ECO:0000259" key="2">
    <source>
        <dbReference type="PROSITE" id="PS50110"/>
    </source>
</evidence>
<dbReference type="OrthoDB" id="7631574at2"/>
<dbReference type="InterPro" id="IPR011006">
    <property type="entry name" value="CheY-like_superfamily"/>
</dbReference>
<evidence type="ECO:0000256" key="1">
    <source>
        <dbReference type="PROSITE-ProRule" id="PRU00169"/>
    </source>
</evidence>
<feature type="domain" description="Response regulatory" evidence="2">
    <location>
        <begin position="7"/>
        <end position="127"/>
    </location>
</feature>
<feature type="modified residue" description="4-aspartylphosphate" evidence="1">
    <location>
        <position position="60"/>
    </location>
</feature>
<reference evidence="3 4" key="1">
    <citation type="submission" date="2016-10" db="EMBL/GenBank/DDBJ databases">
        <authorList>
            <person name="de Groot N.N."/>
        </authorList>
    </citation>
    <scope>NUCLEOTIDE SEQUENCE [LARGE SCALE GENOMIC DNA]</scope>
    <source>
        <strain evidence="3 4">DSM 24956</strain>
    </source>
</reference>
<dbReference type="Proteomes" id="UP000199595">
    <property type="component" value="Unassembled WGS sequence"/>
</dbReference>
<protein>
    <submittedName>
        <fullName evidence="3">Response regulator receiver protein</fullName>
    </submittedName>
</protein>
<dbReference type="RefSeq" id="WP_090122920.1">
    <property type="nucleotide sequence ID" value="NZ_FNNJ01000004.1"/>
</dbReference>
<dbReference type="EMBL" id="FNNJ01000004">
    <property type="protein sequence ID" value="SDX28406.1"/>
    <property type="molecule type" value="Genomic_DNA"/>
</dbReference>
<dbReference type="SUPFAM" id="SSF52172">
    <property type="entry name" value="CheY-like"/>
    <property type="match status" value="1"/>
</dbReference>